<sequence>MERPHLVFSLENYPDDGRIGPHLIAGNFQAFLVVDLILGFIHYRRQLEVFSTVIHHIIYYFIVVHMRAGDMLSVFCICGTPIEASSIFLAYGRMFPPRRTKTVERLYLLCFISTRLIYVSLLWHEIYYNYPDKSVSFLYTITLSLHVYWFVLYIQTQKRFQARQRRQHLCAVLESLASSVREEIAVLETNALAIKENLAFTSPSPQHHGQYPSPLVSLIRQNVTNEKAGAPPSVWSLKSGPVDETGLPLNLHENQSTIDGQITGGALRPSLSRNISSRSSYTDEYEVMSRTNHES</sequence>
<evidence type="ECO:0000313" key="2">
    <source>
        <dbReference type="EMBL" id="GJJ73744.1"/>
    </source>
</evidence>
<dbReference type="Proteomes" id="UP000827284">
    <property type="component" value="Unassembled WGS sequence"/>
</dbReference>
<keyword evidence="3" id="KW-1185">Reference proteome</keyword>
<proteinExistence type="predicted"/>
<accession>A0A9P3HBN9</accession>
<evidence type="ECO:0008006" key="4">
    <source>
        <dbReference type="Google" id="ProtNLM"/>
    </source>
</evidence>
<feature type="transmembrane region" description="Helical" evidence="1">
    <location>
        <begin position="136"/>
        <end position="156"/>
    </location>
</feature>
<feature type="transmembrane region" description="Helical" evidence="1">
    <location>
        <begin position="20"/>
        <end position="40"/>
    </location>
</feature>
<dbReference type="OrthoDB" id="341353at2759"/>
<feature type="transmembrane region" description="Helical" evidence="1">
    <location>
        <begin position="47"/>
        <end position="66"/>
    </location>
</feature>
<name>A0A9P3HBN9_9FUNG</name>
<dbReference type="EMBL" id="BQFW01000008">
    <property type="protein sequence ID" value="GJJ73744.1"/>
    <property type="molecule type" value="Genomic_DNA"/>
</dbReference>
<evidence type="ECO:0000313" key="3">
    <source>
        <dbReference type="Proteomes" id="UP000827284"/>
    </source>
</evidence>
<keyword evidence="1" id="KW-0472">Membrane</keyword>
<reference evidence="2" key="1">
    <citation type="submission" date="2021-11" db="EMBL/GenBank/DDBJ databases">
        <authorList>
            <person name="Herlambang A."/>
            <person name="Guo Y."/>
            <person name="Takashima Y."/>
            <person name="Nishizawa T."/>
        </authorList>
    </citation>
    <scope>NUCLEOTIDE SEQUENCE</scope>
    <source>
        <strain evidence="2">E1425</strain>
    </source>
</reference>
<protein>
    <recommendedName>
        <fullName evidence="4">TLC domain-containing protein</fullName>
    </recommendedName>
</protein>
<keyword evidence="1" id="KW-1133">Transmembrane helix</keyword>
<feature type="transmembrane region" description="Helical" evidence="1">
    <location>
        <begin position="106"/>
        <end position="124"/>
    </location>
</feature>
<comment type="caution">
    <text evidence="2">The sequence shown here is derived from an EMBL/GenBank/DDBJ whole genome shotgun (WGS) entry which is preliminary data.</text>
</comment>
<gene>
    <name evidence="2" type="ORF">EMPS_06102</name>
</gene>
<feature type="transmembrane region" description="Helical" evidence="1">
    <location>
        <begin position="72"/>
        <end position="94"/>
    </location>
</feature>
<dbReference type="AlphaFoldDB" id="A0A9P3HBN9"/>
<keyword evidence="1" id="KW-0812">Transmembrane</keyword>
<evidence type="ECO:0000256" key="1">
    <source>
        <dbReference type="SAM" id="Phobius"/>
    </source>
</evidence>
<organism evidence="2 3">
    <name type="scientific">Entomortierella parvispora</name>
    <dbReference type="NCBI Taxonomy" id="205924"/>
    <lineage>
        <taxon>Eukaryota</taxon>
        <taxon>Fungi</taxon>
        <taxon>Fungi incertae sedis</taxon>
        <taxon>Mucoromycota</taxon>
        <taxon>Mortierellomycotina</taxon>
        <taxon>Mortierellomycetes</taxon>
        <taxon>Mortierellales</taxon>
        <taxon>Mortierellaceae</taxon>
        <taxon>Entomortierella</taxon>
    </lineage>
</organism>
<reference evidence="2" key="2">
    <citation type="journal article" date="2022" name="Microbiol. Resour. Announc.">
        <title>Whole-Genome Sequence of Entomortierella parvispora E1425, a Mucoromycotan Fungus Associated with Burkholderiaceae-Related Endosymbiotic Bacteria.</title>
        <authorList>
            <person name="Herlambang A."/>
            <person name="Guo Y."/>
            <person name="Takashima Y."/>
            <person name="Narisawa K."/>
            <person name="Ohta H."/>
            <person name="Nishizawa T."/>
        </authorList>
    </citation>
    <scope>NUCLEOTIDE SEQUENCE</scope>
    <source>
        <strain evidence="2">E1425</strain>
    </source>
</reference>